<dbReference type="STRING" id="1408163.A0A0F4YS92"/>
<dbReference type="Pfam" id="PF01699">
    <property type="entry name" value="Na_Ca_ex"/>
    <property type="match status" value="2"/>
</dbReference>
<dbReference type="OrthoDB" id="407410at2759"/>
<protein>
    <submittedName>
        <fullName evidence="10">Sodium/calcium exchanger protein</fullName>
    </submittedName>
</protein>
<feature type="region of interest" description="Disordered" evidence="7">
    <location>
        <begin position="619"/>
        <end position="718"/>
    </location>
</feature>
<feature type="transmembrane region" description="Helical" evidence="8">
    <location>
        <begin position="305"/>
        <end position="326"/>
    </location>
</feature>
<feature type="region of interest" description="Disordered" evidence="7">
    <location>
        <begin position="98"/>
        <end position="124"/>
    </location>
</feature>
<evidence type="ECO:0000256" key="7">
    <source>
        <dbReference type="SAM" id="MobiDB-lite"/>
    </source>
</evidence>
<feature type="transmembrane region" description="Helical" evidence="8">
    <location>
        <begin position="898"/>
        <end position="917"/>
    </location>
</feature>
<feature type="transmembrane region" description="Helical" evidence="8">
    <location>
        <begin position="782"/>
        <end position="801"/>
    </location>
</feature>
<feature type="domain" description="Sodium/calcium exchanger membrane region" evidence="9">
    <location>
        <begin position="967"/>
        <end position="1129"/>
    </location>
</feature>
<feature type="region of interest" description="Disordered" evidence="7">
    <location>
        <begin position="804"/>
        <end position="890"/>
    </location>
</feature>
<dbReference type="EMBL" id="LASV01000201">
    <property type="protein sequence ID" value="KKA21137.1"/>
    <property type="molecule type" value="Genomic_DNA"/>
</dbReference>
<evidence type="ECO:0000256" key="1">
    <source>
        <dbReference type="ARBA" id="ARBA00004141"/>
    </source>
</evidence>
<dbReference type="RefSeq" id="XP_013327749.1">
    <property type="nucleotide sequence ID" value="XM_013472295.1"/>
</dbReference>
<feature type="transmembrane region" description="Helical" evidence="8">
    <location>
        <begin position="751"/>
        <end position="770"/>
    </location>
</feature>
<feature type="transmembrane region" description="Helical" evidence="8">
    <location>
        <begin position="962"/>
        <end position="982"/>
    </location>
</feature>
<evidence type="ECO:0000256" key="5">
    <source>
        <dbReference type="ARBA" id="ARBA00022989"/>
    </source>
</evidence>
<feature type="transmembrane region" description="Helical" evidence="8">
    <location>
        <begin position="1002"/>
        <end position="1023"/>
    </location>
</feature>
<feature type="compositionally biased region" description="Basic and acidic residues" evidence="7">
    <location>
        <begin position="522"/>
        <end position="534"/>
    </location>
</feature>
<feature type="compositionally biased region" description="Polar residues" evidence="7">
    <location>
        <begin position="841"/>
        <end position="855"/>
    </location>
</feature>
<feature type="compositionally biased region" description="Polar residues" evidence="7">
    <location>
        <begin position="676"/>
        <end position="685"/>
    </location>
</feature>
<organism evidence="10 11">
    <name type="scientific">Rasamsonia emersonii (strain ATCC 16479 / CBS 393.64 / IMI 116815)</name>
    <dbReference type="NCBI Taxonomy" id="1408163"/>
    <lineage>
        <taxon>Eukaryota</taxon>
        <taxon>Fungi</taxon>
        <taxon>Dikarya</taxon>
        <taxon>Ascomycota</taxon>
        <taxon>Pezizomycotina</taxon>
        <taxon>Eurotiomycetes</taxon>
        <taxon>Eurotiomycetidae</taxon>
        <taxon>Eurotiales</taxon>
        <taxon>Trichocomaceae</taxon>
        <taxon>Rasamsonia</taxon>
    </lineage>
</organism>
<reference evidence="10 11" key="1">
    <citation type="submission" date="2015-04" db="EMBL/GenBank/DDBJ databases">
        <authorList>
            <person name="Heijne W.H."/>
            <person name="Fedorova N.D."/>
            <person name="Nierman W.C."/>
            <person name="Vollebregt A.W."/>
            <person name="Zhao Z."/>
            <person name="Wu L."/>
            <person name="Kumar M."/>
            <person name="Stam H."/>
            <person name="van den Berg M.A."/>
            <person name="Pel H.J."/>
        </authorList>
    </citation>
    <scope>NUCLEOTIDE SEQUENCE [LARGE SCALE GENOMIC DNA]</scope>
    <source>
        <strain evidence="10 11">CBS 393.64</strain>
    </source>
</reference>
<accession>A0A0F4YS92</accession>
<dbReference type="Proteomes" id="UP000053958">
    <property type="component" value="Unassembled WGS sequence"/>
</dbReference>
<feature type="transmembrane region" description="Helical" evidence="8">
    <location>
        <begin position="338"/>
        <end position="357"/>
    </location>
</feature>
<keyword evidence="6 8" id="KW-0472">Membrane</keyword>
<proteinExistence type="inferred from homology"/>
<comment type="similarity">
    <text evidence="2">Belongs to the Ca(2+):cation antiporter (CaCA) (TC 2.A.19) family.</text>
</comment>
<feature type="region of interest" description="Disordered" evidence="7">
    <location>
        <begin position="522"/>
        <end position="605"/>
    </location>
</feature>
<feature type="compositionally biased region" description="Low complexity" evidence="7">
    <location>
        <begin position="686"/>
        <end position="715"/>
    </location>
</feature>
<feature type="domain" description="Sodium/calcium exchanger membrane region" evidence="9">
    <location>
        <begin position="242"/>
        <end position="381"/>
    </location>
</feature>
<comment type="subcellular location">
    <subcellularLocation>
        <location evidence="1">Membrane</location>
        <topology evidence="1">Multi-pass membrane protein</topology>
    </subcellularLocation>
</comment>
<feature type="compositionally biased region" description="Polar residues" evidence="7">
    <location>
        <begin position="582"/>
        <end position="598"/>
    </location>
</feature>
<evidence type="ECO:0000256" key="8">
    <source>
        <dbReference type="SAM" id="Phobius"/>
    </source>
</evidence>
<gene>
    <name evidence="10" type="ORF">T310_4850</name>
</gene>
<keyword evidence="11" id="KW-1185">Reference proteome</keyword>
<evidence type="ECO:0000313" key="11">
    <source>
        <dbReference type="Proteomes" id="UP000053958"/>
    </source>
</evidence>
<feature type="region of interest" description="Disordered" evidence="7">
    <location>
        <begin position="415"/>
        <end position="436"/>
    </location>
</feature>
<feature type="transmembrane region" description="Helical" evidence="8">
    <location>
        <begin position="369"/>
        <end position="387"/>
    </location>
</feature>
<dbReference type="GO" id="GO:0008324">
    <property type="term" value="F:monoatomic cation transmembrane transporter activity"/>
    <property type="evidence" value="ECO:0007669"/>
    <property type="project" value="TreeGrafter"/>
</dbReference>
<feature type="transmembrane region" description="Helical" evidence="8">
    <location>
        <begin position="235"/>
        <end position="254"/>
    </location>
</feature>
<evidence type="ECO:0000256" key="2">
    <source>
        <dbReference type="ARBA" id="ARBA00008170"/>
    </source>
</evidence>
<feature type="transmembrane region" description="Helical" evidence="8">
    <location>
        <begin position="266"/>
        <end position="285"/>
    </location>
</feature>
<dbReference type="InterPro" id="IPR004837">
    <property type="entry name" value="NaCa_Exmemb"/>
</dbReference>
<comment type="caution">
    <text evidence="10">The sequence shown here is derived from an EMBL/GenBank/DDBJ whole genome shotgun (WGS) entry which is preliminary data.</text>
</comment>
<dbReference type="InterPro" id="IPR051359">
    <property type="entry name" value="CaCA_antiporter"/>
</dbReference>
<feature type="transmembrane region" description="Helical" evidence="8">
    <location>
        <begin position="6"/>
        <end position="31"/>
    </location>
</feature>
<evidence type="ECO:0000259" key="9">
    <source>
        <dbReference type="Pfam" id="PF01699"/>
    </source>
</evidence>
<feature type="transmembrane region" description="Helical" evidence="8">
    <location>
        <begin position="135"/>
        <end position="154"/>
    </location>
</feature>
<dbReference type="PANTHER" id="PTHR12266:SF0">
    <property type="entry name" value="MITOCHONDRIAL SODIUM_CALCIUM EXCHANGER PROTEIN"/>
    <property type="match status" value="1"/>
</dbReference>
<dbReference type="PANTHER" id="PTHR12266">
    <property type="entry name" value="NA+/CA2+ K+ INDEPENDENT EXCHANGER"/>
    <property type="match status" value="1"/>
</dbReference>
<feature type="compositionally biased region" description="Basic and acidic residues" evidence="7">
    <location>
        <begin position="823"/>
        <end position="834"/>
    </location>
</feature>
<keyword evidence="5 8" id="KW-1133">Transmembrane helix</keyword>
<dbReference type="GeneID" id="25317197"/>
<feature type="transmembrane region" description="Helical" evidence="8">
    <location>
        <begin position="1030"/>
        <end position="1055"/>
    </location>
</feature>
<dbReference type="AlphaFoldDB" id="A0A0F4YS92"/>
<keyword evidence="3" id="KW-0813">Transport</keyword>
<keyword evidence="4 8" id="KW-0812">Transmembrane</keyword>
<evidence type="ECO:0000313" key="10">
    <source>
        <dbReference type="EMBL" id="KKA21137.1"/>
    </source>
</evidence>
<feature type="compositionally biased region" description="Polar residues" evidence="7">
    <location>
        <begin position="877"/>
        <end position="887"/>
    </location>
</feature>
<dbReference type="InterPro" id="IPR044880">
    <property type="entry name" value="NCX_ion-bd_dom_sf"/>
</dbReference>
<evidence type="ECO:0000256" key="4">
    <source>
        <dbReference type="ARBA" id="ARBA00022692"/>
    </source>
</evidence>
<sequence>MAVLHVAAQFSIVLITCRCLLSHAVGCIILCRTPLLAWRRARADINHFRVWHEPVATLTLRSLANLMPADLQASRPSQVIGLEGRSNCSTFHRSGSFRQHRGNSVHDAPVMRSPPAPFSRPSVTVRTRKNGPYSAHAFFLTIIAISLLVVLSWGTRGSGELRSLHPSLGKRAVIPDGRTGPVSESTRAPAEELECRLVRHAEDQCAFVRSNCPDEEGLFSYLQFYYCTLRHVQPLAFIILVLWLSLLFSTIGIAASDFLCINLSTIASILGMSESLTGVTFLAFGNGSPDVFSTFAAMSSNSGSLAVGELIGAACFITAVVAGSMALVRPFRVARRSFVRDVGYFIIAAGFSMIALADGELHVWESTTMIGLYLFYVLMVVLWHWYLTRQRRRYERDLAARAHFHIPEREELDLQERAPDDDPIAGETRTPLHGSSTADFEALERTVWPAWKDDEDDETHNRYLAEIRENMHVSRPTPTRRRPTVNAIRPSLVGALEFQSVLSSLRRSRNLLNDRIDLQRYTDDPHQAPSRHVDNLSVLSHPPENTGAGQEEGRINRHRSVSMNDAPPLRLDTSVVDKKGSPSRNIASYTDPGETSKTPDAGASPQAEFLRIDSSAMLTASPTSSGFPSRSQSPVPAGRTQTQSSDHLTVPNDLFRTPNYQASPRRLGVSPGGVSPLSTAQVPQISISSEPEASESPSVPFPPFSDTSPSPSSRELSIHLPPTSVSSSELLEADDHFIEDMDRATKRWRWWPYWFLPPPWLLMSTLFPTLYDWQAKNVWEKLLGFVAAPSVFLLTITIPVVDPKRSDSESDSDFSQQSTANDENERRPLVRLPDDSPLLRPQSSEFSEAQRNQARGSKKGNHAHPSTMRPRFDSETPVRQPQSSADASTPPAREWHRWLVSIQLFTAPLFIILVGWLNLDPDRVPRKLLLPILSCLPVSLICATLLNLLLRGRAYPQPPNQLRPFLAFLGFVVGICWIATIANEVVSLLKTLGVILDISDSLLGLTVFAVGNSLGDLVADITVARLGYPVMALSACFGGPMLNILLGIGVGGLYMTLHPKPYISTTAVPIHAVVTDPYEITISKSLFISGVTLLVTLVGLLIIVPLNHWRMDRKIGCGLVALWSISTLANVITEIAA</sequence>
<evidence type="ECO:0000256" key="6">
    <source>
        <dbReference type="ARBA" id="ARBA00023136"/>
    </source>
</evidence>
<dbReference type="GO" id="GO:0016020">
    <property type="term" value="C:membrane"/>
    <property type="evidence" value="ECO:0007669"/>
    <property type="project" value="UniProtKB-SubCell"/>
</dbReference>
<feature type="transmembrane region" description="Helical" evidence="8">
    <location>
        <begin position="929"/>
        <end position="950"/>
    </location>
</feature>
<dbReference type="GO" id="GO:0006874">
    <property type="term" value="P:intracellular calcium ion homeostasis"/>
    <property type="evidence" value="ECO:0007669"/>
    <property type="project" value="TreeGrafter"/>
</dbReference>
<name>A0A0F4YS92_RASE3</name>
<feature type="transmembrane region" description="Helical" evidence="8">
    <location>
        <begin position="1086"/>
        <end position="1106"/>
    </location>
</feature>
<dbReference type="Gene3D" id="1.20.1420.30">
    <property type="entry name" value="NCX, central ion-binding region"/>
    <property type="match status" value="2"/>
</dbReference>
<feature type="compositionally biased region" description="Polar residues" evidence="7">
    <location>
        <begin position="619"/>
        <end position="647"/>
    </location>
</feature>
<evidence type="ECO:0000256" key="3">
    <source>
        <dbReference type="ARBA" id="ARBA00022448"/>
    </source>
</evidence>